<dbReference type="PATRIC" id="fig|1705565.3.peg.303"/>
<reference evidence="3" key="1">
    <citation type="submission" date="2015-08" db="EMBL/GenBank/DDBJ databases">
        <title>Genome sequencing project for genomic taxonomy and phylogenomics of Bacillus-like bacteria.</title>
        <authorList>
            <person name="Liu B."/>
            <person name="Wang J."/>
            <person name="Zhu Y."/>
            <person name="Liu G."/>
            <person name="Chen Q."/>
            <person name="Chen Z."/>
            <person name="Lan J."/>
            <person name="Che J."/>
            <person name="Ge C."/>
            <person name="Shi H."/>
            <person name="Pan Z."/>
            <person name="Liu X."/>
        </authorList>
    </citation>
    <scope>NUCLEOTIDE SEQUENCE [LARGE SCALE GENOMIC DNA]</scope>
    <source>
        <strain evidence="3">FJAT-22460</strain>
    </source>
</reference>
<evidence type="ECO:0000259" key="1">
    <source>
        <dbReference type="Pfam" id="PF18931"/>
    </source>
</evidence>
<accession>A0A0M1NZN6</accession>
<proteinExistence type="predicted"/>
<name>A0A0M1NZN6_9BACL</name>
<gene>
    <name evidence="2" type="ORF">AM231_17005</name>
</gene>
<dbReference type="OrthoDB" id="9812495at2"/>
<dbReference type="EMBL" id="LIUT01000002">
    <property type="protein sequence ID" value="KOR87602.1"/>
    <property type="molecule type" value="Genomic_DNA"/>
</dbReference>
<keyword evidence="3" id="KW-1185">Reference proteome</keyword>
<protein>
    <recommendedName>
        <fullName evidence="1">DUF5680 domain-containing protein</fullName>
    </recommendedName>
</protein>
<dbReference type="Pfam" id="PF18931">
    <property type="entry name" value="DUF5680"/>
    <property type="match status" value="1"/>
</dbReference>
<evidence type="ECO:0000313" key="2">
    <source>
        <dbReference type="EMBL" id="KOR87602.1"/>
    </source>
</evidence>
<feature type="domain" description="DUF5680" evidence="1">
    <location>
        <begin position="48"/>
        <end position="149"/>
    </location>
</feature>
<sequence length="152" mass="17769">MTLNHEFLSFLVQAKKTTYASGSGALIEPRRMGSKDLPYKDGDYAYMDSYFGEINFIGQEIVWHQEKALWGMNYYGYTYDPIEGFPDFLFECLKQVTAEVPYRGPNHYKNDIFEYHCSWTGDLNKFQGEESIRFDDRVIFSLLFHGGNIQHV</sequence>
<comment type="caution">
    <text evidence="2">The sequence shown here is derived from an EMBL/GenBank/DDBJ whole genome shotgun (WGS) entry which is preliminary data.</text>
</comment>
<evidence type="ECO:0000313" key="3">
    <source>
        <dbReference type="Proteomes" id="UP000036932"/>
    </source>
</evidence>
<dbReference type="InterPro" id="IPR043735">
    <property type="entry name" value="DUF5680"/>
</dbReference>
<dbReference type="AlphaFoldDB" id="A0A0M1NZN6"/>
<organism evidence="2 3">
    <name type="scientific">Paenibacillus solani</name>
    <dbReference type="NCBI Taxonomy" id="1705565"/>
    <lineage>
        <taxon>Bacteria</taxon>
        <taxon>Bacillati</taxon>
        <taxon>Bacillota</taxon>
        <taxon>Bacilli</taxon>
        <taxon>Bacillales</taxon>
        <taxon>Paenibacillaceae</taxon>
        <taxon>Paenibacillus</taxon>
    </lineage>
</organism>
<dbReference type="Proteomes" id="UP000036932">
    <property type="component" value="Unassembled WGS sequence"/>
</dbReference>